<feature type="chain" id="PRO_5026846741" description="NUDIX hydrolase" evidence="1">
    <location>
        <begin position="21"/>
        <end position="184"/>
    </location>
</feature>
<feature type="signal peptide" evidence="1">
    <location>
        <begin position="1"/>
        <end position="20"/>
    </location>
</feature>
<proteinExistence type="predicted"/>
<sequence length="184" mass="21361">MKLFLSILLFSFFQYTSAQSVNEIQIFNRLIFQNSNNEILVVKIKNTDFWVTPGLYQNSEQTMRQGLDSIAMTYGIKIKELKLNGIFTLNRELNNKKSTSIRNIFTATYPGGKLKTPEIIEKTKWVEIDEALTIISFPHINLMLDKVMKEDNKVWGGSLLQFRDNGSWKSKITEEFYELSVICK</sequence>
<gene>
    <name evidence="2" type="ORF">GWK10_05230</name>
</gene>
<dbReference type="RefSeq" id="WP_164029914.1">
    <property type="nucleotide sequence ID" value="NZ_JAABOQ010000002.1"/>
</dbReference>
<organism evidence="2 3">
    <name type="scientific">Spongiivirga citrea</name>
    <dbReference type="NCBI Taxonomy" id="1481457"/>
    <lineage>
        <taxon>Bacteria</taxon>
        <taxon>Pseudomonadati</taxon>
        <taxon>Bacteroidota</taxon>
        <taxon>Flavobacteriia</taxon>
        <taxon>Flavobacteriales</taxon>
        <taxon>Flavobacteriaceae</taxon>
        <taxon>Spongiivirga</taxon>
    </lineage>
</organism>
<keyword evidence="3" id="KW-1185">Reference proteome</keyword>
<keyword evidence="1" id="KW-0732">Signal</keyword>
<name>A0A6M0CFM1_9FLAO</name>
<evidence type="ECO:0000313" key="2">
    <source>
        <dbReference type="EMBL" id="NER16601.1"/>
    </source>
</evidence>
<evidence type="ECO:0000256" key="1">
    <source>
        <dbReference type="SAM" id="SignalP"/>
    </source>
</evidence>
<dbReference type="Gene3D" id="3.90.79.10">
    <property type="entry name" value="Nucleoside Triphosphate Pyrophosphohydrolase"/>
    <property type="match status" value="1"/>
</dbReference>
<evidence type="ECO:0000313" key="3">
    <source>
        <dbReference type="Proteomes" id="UP000474296"/>
    </source>
</evidence>
<dbReference type="EMBL" id="JAABOQ010000002">
    <property type="protein sequence ID" value="NER16601.1"/>
    <property type="molecule type" value="Genomic_DNA"/>
</dbReference>
<dbReference type="AlphaFoldDB" id="A0A6M0CFM1"/>
<protein>
    <recommendedName>
        <fullName evidence="4">NUDIX hydrolase</fullName>
    </recommendedName>
</protein>
<dbReference type="Proteomes" id="UP000474296">
    <property type="component" value="Unassembled WGS sequence"/>
</dbReference>
<comment type="caution">
    <text evidence="2">The sequence shown here is derived from an EMBL/GenBank/DDBJ whole genome shotgun (WGS) entry which is preliminary data.</text>
</comment>
<reference evidence="2 3" key="1">
    <citation type="submission" date="2020-01" db="EMBL/GenBank/DDBJ databases">
        <title>Spongiivirga citrea KCTC 32990T.</title>
        <authorList>
            <person name="Wang G."/>
        </authorList>
    </citation>
    <scope>NUCLEOTIDE SEQUENCE [LARGE SCALE GENOMIC DNA]</scope>
    <source>
        <strain evidence="2 3">KCTC 32990</strain>
    </source>
</reference>
<evidence type="ECO:0008006" key="4">
    <source>
        <dbReference type="Google" id="ProtNLM"/>
    </source>
</evidence>
<accession>A0A6M0CFM1</accession>